<reference evidence="1" key="1">
    <citation type="journal article" date="2018" name="Genome Res.">
        <title>The genomic architecture and molecular evolution of ant odorant receptors.</title>
        <authorList>
            <person name="McKenzie S.K."/>
            <person name="Kronauer D.J.C."/>
        </authorList>
    </citation>
    <scope>NUCLEOTIDE SEQUENCE [LARGE SCALE GENOMIC DNA]</scope>
    <source>
        <strain evidence="1">Clonal line C1</strain>
    </source>
</reference>
<proteinExistence type="predicted"/>
<dbReference type="Proteomes" id="UP000279307">
    <property type="component" value="Chromosome 8"/>
</dbReference>
<reference evidence="1" key="2">
    <citation type="submission" date="2018-07" db="EMBL/GenBank/DDBJ databases">
        <authorList>
            <person name="Mckenzie S.K."/>
            <person name="Kronauer D.J.C."/>
        </authorList>
    </citation>
    <scope>NUCLEOTIDE SEQUENCE</scope>
    <source>
        <strain evidence="1">Clonal line C1</strain>
    </source>
</reference>
<name>A0A3L8DGP2_OOCBI</name>
<organism evidence="1">
    <name type="scientific">Ooceraea biroi</name>
    <name type="common">Clonal raider ant</name>
    <name type="synonym">Cerapachys biroi</name>
    <dbReference type="NCBI Taxonomy" id="2015173"/>
    <lineage>
        <taxon>Eukaryota</taxon>
        <taxon>Metazoa</taxon>
        <taxon>Ecdysozoa</taxon>
        <taxon>Arthropoda</taxon>
        <taxon>Hexapoda</taxon>
        <taxon>Insecta</taxon>
        <taxon>Pterygota</taxon>
        <taxon>Neoptera</taxon>
        <taxon>Endopterygota</taxon>
        <taxon>Hymenoptera</taxon>
        <taxon>Apocrita</taxon>
        <taxon>Aculeata</taxon>
        <taxon>Formicoidea</taxon>
        <taxon>Formicidae</taxon>
        <taxon>Dorylinae</taxon>
        <taxon>Ooceraea</taxon>
    </lineage>
</organism>
<sequence>MADLPSVTDKGALRETNLHMKSINTRMLDDEWSRERFLGLLKCKLMRHDKMKSLSVCTKVQRNALLNKSLHSIIHSGIYSECILLELEGKGMHSHSIMKAIKYGLLSLSSEELKYFQDFETEIQDTDTWIKKLDERLISNLSVAGLTNEQCWAIVAYGLISQDRRVLYRLLSSGIDVPRILNWPRKDKSVTSTVISFLRKLGIDEDILRYVEENGIDDEIEDMLINLGYNEYKEKEALKPSEEILCECSLTALESRSTLLEEKMDSAAFNNCVLKRRVSCFCYLK</sequence>
<gene>
    <name evidence="1" type="ORF">DMN91_008174</name>
</gene>
<dbReference type="EMBL" id="QOIP01000008">
    <property type="protein sequence ID" value="RLU19617.1"/>
    <property type="molecule type" value="Genomic_DNA"/>
</dbReference>
<comment type="caution">
    <text evidence="1">The sequence shown here is derived from an EMBL/GenBank/DDBJ whole genome shotgun (WGS) entry which is preliminary data.</text>
</comment>
<dbReference type="AlphaFoldDB" id="A0A3L8DGP2"/>
<protein>
    <submittedName>
        <fullName evidence="1">Uncharacterized protein</fullName>
    </submittedName>
</protein>
<evidence type="ECO:0000313" key="1">
    <source>
        <dbReference type="EMBL" id="RLU19617.1"/>
    </source>
</evidence>
<dbReference type="OrthoDB" id="7552879at2759"/>
<accession>A0A3L8DGP2</accession>